<evidence type="ECO:0000313" key="1">
    <source>
        <dbReference type="EMBL" id="MBB4967851.1"/>
    </source>
</evidence>
<protein>
    <submittedName>
        <fullName evidence="1">Uncharacterized protein</fullName>
    </submittedName>
</protein>
<organism evidence="1 2">
    <name type="scientific">Saccharothrix violaceirubra</name>
    <dbReference type="NCBI Taxonomy" id="413306"/>
    <lineage>
        <taxon>Bacteria</taxon>
        <taxon>Bacillati</taxon>
        <taxon>Actinomycetota</taxon>
        <taxon>Actinomycetes</taxon>
        <taxon>Pseudonocardiales</taxon>
        <taxon>Pseudonocardiaceae</taxon>
        <taxon>Saccharothrix</taxon>
    </lineage>
</organism>
<gene>
    <name evidence="1" type="ORF">F4559_005210</name>
</gene>
<sequence length="61" mass="6579">MDEKSFAALLSKALRGIDHPEIVVVEDLRNERGSASFDLVRIEFANGGEGFIGVHHQGVGS</sequence>
<dbReference type="RefSeq" id="WP_184672873.1">
    <property type="nucleotide sequence ID" value="NZ_BAABAI010000016.1"/>
</dbReference>
<comment type="caution">
    <text evidence="1">The sequence shown here is derived from an EMBL/GenBank/DDBJ whole genome shotgun (WGS) entry which is preliminary data.</text>
</comment>
<proteinExistence type="predicted"/>
<keyword evidence="2" id="KW-1185">Reference proteome</keyword>
<accession>A0A7W7T7A0</accession>
<evidence type="ECO:0000313" key="2">
    <source>
        <dbReference type="Proteomes" id="UP000542674"/>
    </source>
</evidence>
<dbReference type="Proteomes" id="UP000542674">
    <property type="component" value="Unassembled WGS sequence"/>
</dbReference>
<dbReference type="AlphaFoldDB" id="A0A7W7T7A0"/>
<dbReference type="EMBL" id="JACHJS010000001">
    <property type="protein sequence ID" value="MBB4967851.1"/>
    <property type="molecule type" value="Genomic_DNA"/>
</dbReference>
<name>A0A7W7T7A0_9PSEU</name>
<reference evidence="1 2" key="1">
    <citation type="submission" date="2020-08" db="EMBL/GenBank/DDBJ databases">
        <title>Sequencing the genomes of 1000 actinobacteria strains.</title>
        <authorList>
            <person name="Klenk H.-P."/>
        </authorList>
    </citation>
    <scope>NUCLEOTIDE SEQUENCE [LARGE SCALE GENOMIC DNA]</scope>
    <source>
        <strain evidence="1 2">DSM 45084</strain>
    </source>
</reference>